<accession>A0ABW3LBH3</accession>
<dbReference type="EMBL" id="JBHTKI010000014">
    <property type="protein sequence ID" value="MFD1031918.1"/>
    <property type="molecule type" value="Genomic_DNA"/>
</dbReference>
<keyword evidence="3" id="KW-0808">Transferase</keyword>
<evidence type="ECO:0000313" key="5">
    <source>
        <dbReference type="EMBL" id="MFD1031918.1"/>
    </source>
</evidence>
<feature type="domain" description="Glycosyltransferase 2-like" evidence="4">
    <location>
        <begin position="2"/>
        <end position="165"/>
    </location>
</feature>
<dbReference type="PANTHER" id="PTHR22916">
    <property type="entry name" value="GLYCOSYLTRANSFERASE"/>
    <property type="match status" value="1"/>
</dbReference>
<dbReference type="RefSeq" id="WP_379082527.1">
    <property type="nucleotide sequence ID" value="NZ_JBHTKI010000014.1"/>
</dbReference>
<evidence type="ECO:0000313" key="6">
    <source>
        <dbReference type="Proteomes" id="UP001597109"/>
    </source>
</evidence>
<gene>
    <name evidence="5" type="ORF">ACFQ1X_10800</name>
</gene>
<evidence type="ECO:0000256" key="3">
    <source>
        <dbReference type="ARBA" id="ARBA00022679"/>
    </source>
</evidence>
<proteinExistence type="inferred from homology"/>
<dbReference type="CDD" id="cd00761">
    <property type="entry name" value="Glyco_tranf_GTA_type"/>
    <property type="match status" value="1"/>
</dbReference>
<evidence type="ECO:0000256" key="2">
    <source>
        <dbReference type="ARBA" id="ARBA00022676"/>
    </source>
</evidence>
<name>A0ABW3LBH3_9BACL</name>
<dbReference type="Gene3D" id="3.90.550.10">
    <property type="entry name" value="Spore Coat Polysaccharide Biosynthesis Protein SpsA, Chain A"/>
    <property type="match status" value="1"/>
</dbReference>
<sequence>MIVPVYNVENYIRRCIESLVKQKEFNSFEVLIINDGTKDGSIERIRDIVLKHPNIHLINQENRGLSEARNTGIRLAKGEFISFIDSDDWVESNMISTMYHAAIETKSEIAVCNIRVVYEKNEKLIKGIEHGFEGGSTITSKQALDYFFEHKKINGQVCNKIYRTELFTNHQILFPKGKAYEDLSACFALIWHSTNVVFLEDHFYNYLQRKGSITKKADLDFWHKVENVYLVEDFLIQKDMHKRYSEKFVTLLITTLFSVYLHLEKYKSDKNYDVLKQKLNGELMNLNIKKTIFSSKIPPITKVKFLIMNLRMDLIINLMLKMKALKDNTTV</sequence>
<dbReference type="PANTHER" id="PTHR22916:SF51">
    <property type="entry name" value="GLYCOSYLTRANSFERASE EPSH-RELATED"/>
    <property type="match status" value="1"/>
</dbReference>
<dbReference type="InterPro" id="IPR029044">
    <property type="entry name" value="Nucleotide-diphossugar_trans"/>
</dbReference>
<comment type="caution">
    <text evidence="5">The sequence shown here is derived from an EMBL/GenBank/DDBJ whole genome shotgun (WGS) entry which is preliminary data.</text>
</comment>
<protein>
    <submittedName>
        <fullName evidence="5">Glycosyltransferase family 2 protein</fullName>
    </submittedName>
</protein>
<dbReference type="Pfam" id="PF00535">
    <property type="entry name" value="Glycos_transf_2"/>
    <property type="match status" value="1"/>
</dbReference>
<evidence type="ECO:0000256" key="1">
    <source>
        <dbReference type="ARBA" id="ARBA00006739"/>
    </source>
</evidence>
<dbReference type="InterPro" id="IPR001173">
    <property type="entry name" value="Glyco_trans_2-like"/>
</dbReference>
<keyword evidence="2" id="KW-0328">Glycosyltransferase</keyword>
<organism evidence="5 6">
    <name type="scientific">Metaplanococcus flavidus</name>
    <dbReference type="NCBI Taxonomy" id="569883"/>
    <lineage>
        <taxon>Bacteria</taxon>
        <taxon>Bacillati</taxon>
        <taxon>Bacillota</taxon>
        <taxon>Bacilli</taxon>
        <taxon>Bacillales</taxon>
        <taxon>Caryophanaceae</taxon>
        <taxon>Metaplanococcus</taxon>
    </lineage>
</organism>
<evidence type="ECO:0000259" key="4">
    <source>
        <dbReference type="Pfam" id="PF00535"/>
    </source>
</evidence>
<dbReference type="Proteomes" id="UP001597109">
    <property type="component" value="Unassembled WGS sequence"/>
</dbReference>
<keyword evidence="6" id="KW-1185">Reference proteome</keyword>
<dbReference type="SUPFAM" id="SSF53448">
    <property type="entry name" value="Nucleotide-diphospho-sugar transferases"/>
    <property type="match status" value="1"/>
</dbReference>
<comment type="similarity">
    <text evidence="1">Belongs to the glycosyltransferase 2 family.</text>
</comment>
<reference evidence="6" key="1">
    <citation type="journal article" date="2019" name="Int. J. Syst. Evol. Microbiol.">
        <title>The Global Catalogue of Microorganisms (GCM) 10K type strain sequencing project: providing services to taxonomists for standard genome sequencing and annotation.</title>
        <authorList>
            <consortium name="The Broad Institute Genomics Platform"/>
            <consortium name="The Broad Institute Genome Sequencing Center for Infectious Disease"/>
            <person name="Wu L."/>
            <person name="Ma J."/>
        </authorList>
    </citation>
    <scope>NUCLEOTIDE SEQUENCE [LARGE SCALE GENOMIC DNA]</scope>
    <source>
        <strain evidence="6">CCUG 56756</strain>
    </source>
</reference>